<feature type="region of interest" description="Disordered" evidence="1">
    <location>
        <begin position="209"/>
        <end position="250"/>
    </location>
</feature>
<evidence type="ECO:0000313" key="2">
    <source>
        <dbReference type="EMBL" id="KAF2545024.1"/>
    </source>
</evidence>
<feature type="region of interest" description="Disordered" evidence="1">
    <location>
        <begin position="1"/>
        <end position="44"/>
    </location>
</feature>
<sequence length="274" mass="30585">MRSMLGYMVEDDEQYGSGEPSRVEEADTRDPASQSIDITTSPLIDTNTSTSIDTISCCQSTPLEIHDISICFRDSVDSTQKSTAVSSCDLVPDVDKEITIEDFLELEDEAQPENVDHNLEKKLDDHQHTSEKDLETSPEACIDRQHPVDIDRHPPDDIDRHPWDHLSGQKKLLGFTKESMQLSSYIEVLDDHQHVEASQRGLRFRDVVDKGPPEAASIDTGRIPSNNTTDAISNDINKSESIETTTSPSINTRRVTEQKEFDVCGNLVDGETTI</sequence>
<dbReference type="EMBL" id="QGKY02001925">
    <property type="protein sequence ID" value="KAF2545024.1"/>
    <property type="molecule type" value="Genomic_DNA"/>
</dbReference>
<proteinExistence type="predicted"/>
<feature type="compositionally biased region" description="Polar residues" evidence="1">
    <location>
        <begin position="31"/>
        <end position="43"/>
    </location>
</feature>
<gene>
    <name evidence="2" type="ORF">F2Q70_00022212</name>
</gene>
<name>A0A8S9GJA9_BRACR</name>
<feature type="compositionally biased region" description="Polar residues" evidence="1">
    <location>
        <begin position="223"/>
        <end position="236"/>
    </location>
</feature>
<dbReference type="AlphaFoldDB" id="A0A8S9GJA9"/>
<evidence type="ECO:0000256" key="1">
    <source>
        <dbReference type="SAM" id="MobiDB-lite"/>
    </source>
</evidence>
<accession>A0A8S9GJA9</accession>
<feature type="compositionally biased region" description="Basic and acidic residues" evidence="1">
    <location>
        <begin position="21"/>
        <end position="30"/>
    </location>
</feature>
<organism evidence="2">
    <name type="scientific">Brassica cretica</name>
    <name type="common">Mustard</name>
    <dbReference type="NCBI Taxonomy" id="69181"/>
    <lineage>
        <taxon>Eukaryota</taxon>
        <taxon>Viridiplantae</taxon>
        <taxon>Streptophyta</taxon>
        <taxon>Embryophyta</taxon>
        <taxon>Tracheophyta</taxon>
        <taxon>Spermatophyta</taxon>
        <taxon>Magnoliopsida</taxon>
        <taxon>eudicotyledons</taxon>
        <taxon>Gunneridae</taxon>
        <taxon>Pentapetalae</taxon>
        <taxon>rosids</taxon>
        <taxon>malvids</taxon>
        <taxon>Brassicales</taxon>
        <taxon>Brassicaceae</taxon>
        <taxon>Brassiceae</taxon>
        <taxon>Brassica</taxon>
    </lineage>
</organism>
<reference evidence="2" key="1">
    <citation type="submission" date="2019-12" db="EMBL/GenBank/DDBJ databases">
        <title>Genome sequencing and annotation of Brassica cretica.</title>
        <authorList>
            <person name="Studholme D.J."/>
            <person name="Sarris P.F."/>
        </authorList>
    </citation>
    <scope>NUCLEOTIDE SEQUENCE</scope>
    <source>
        <strain evidence="2">PFS-102/07</strain>
        <tissue evidence="2">Leaf</tissue>
    </source>
</reference>
<protein>
    <submittedName>
        <fullName evidence="2">Uncharacterized protein</fullName>
    </submittedName>
</protein>
<comment type="caution">
    <text evidence="2">The sequence shown here is derived from an EMBL/GenBank/DDBJ whole genome shotgun (WGS) entry which is preliminary data.</text>
</comment>